<evidence type="ECO:0000259" key="6">
    <source>
        <dbReference type="PROSITE" id="PS50234"/>
    </source>
</evidence>
<keyword evidence="3 5" id="KW-1133">Transmembrane helix</keyword>
<dbReference type="PANTHER" id="PTHR22550:SF5">
    <property type="entry name" value="LEUCINE ZIPPER PROTEIN 4"/>
    <property type="match status" value="1"/>
</dbReference>
<feature type="transmembrane region" description="Helical" evidence="5">
    <location>
        <begin position="6"/>
        <end position="28"/>
    </location>
</feature>
<comment type="caution">
    <text evidence="7">The sequence shown here is derived from an EMBL/GenBank/DDBJ whole genome shotgun (WGS) entry which is preliminary data.</text>
</comment>
<dbReference type="Gene3D" id="3.40.50.410">
    <property type="entry name" value="von Willebrand factor, type A domain"/>
    <property type="match status" value="1"/>
</dbReference>
<evidence type="ECO:0000256" key="4">
    <source>
        <dbReference type="ARBA" id="ARBA00023136"/>
    </source>
</evidence>
<feature type="transmembrane region" description="Helical" evidence="5">
    <location>
        <begin position="309"/>
        <end position="328"/>
    </location>
</feature>
<dbReference type="Proteomes" id="UP000779900">
    <property type="component" value="Unassembled WGS sequence"/>
</dbReference>
<dbReference type="SMART" id="SM00327">
    <property type="entry name" value="VWA"/>
    <property type="match status" value="1"/>
</dbReference>
<keyword evidence="1" id="KW-1003">Cell membrane</keyword>
<feature type="transmembrane region" description="Helical" evidence="5">
    <location>
        <begin position="49"/>
        <end position="74"/>
    </location>
</feature>
<dbReference type="SUPFAM" id="SSF53300">
    <property type="entry name" value="vWA-like"/>
    <property type="match status" value="1"/>
</dbReference>
<evidence type="ECO:0000256" key="3">
    <source>
        <dbReference type="ARBA" id="ARBA00022989"/>
    </source>
</evidence>
<evidence type="ECO:0000313" key="8">
    <source>
        <dbReference type="Proteomes" id="UP000779900"/>
    </source>
</evidence>
<dbReference type="AlphaFoldDB" id="A0A937XF54"/>
<keyword evidence="4 5" id="KW-0472">Membrane</keyword>
<sequence>MIKWAEPIYLWLLLVVPVGLALMMFRGLNRRRALSRAIDPELIDRLTPSLSAGLTTLKGLLLLGALAFLLLAAARPKWGEKLQMYKGKGIDVVIALDASKSMLAEDVKPSRLVRAKTELASLLDGLAGNAIGIVAFAGEAYVMCPLTADADAAKLFLDIIGPDMMPVPGTDFSKAIDVALSLFSPKEMNYKALVLVTDGEDLSRSTAQAIQRAADAHVRVFPVAFATTEGSPIPDYDAQGNLSSYKKDKDGQVVMSRMDERELIVMAQATGGRFMRVEGFSGERLLGELDRMRKKDIGSGQYTDYVERYQLFLVVALALFLAGLGMSNRKGAWFIVRRRQKSEARSQNAELEMQNEAA</sequence>
<evidence type="ECO:0000313" key="7">
    <source>
        <dbReference type="EMBL" id="MBM3330931.1"/>
    </source>
</evidence>
<name>A0A937XF54_UNCW3</name>
<evidence type="ECO:0000256" key="2">
    <source>
        <dbReference type="ARBA" id="ARBA00022692"/>
    </source>
</evidence>
<dbReference type="EMBL" id="VGIR01000014">
    <property type="protein sequence ID" value="MBM3330931.1"/>
    <property type="molecule type" value="Genomic_DNA"/>
</dbReference>
<evidence type="ECO:0000256" key="1">
    <source>
        <dbReference type="ARBA" id="ARBA00022475"/>
    </source>
</evidence>
<proteinExistence type="predicted"/>
<organism evidence="7 8">
    <name type="scientific">candidate division WOR-3 bacterium</name>
    <dbReference type="NCBI Taxonomy" id="2052148"/>
    <lineage>
        <taxon>Bacteria</taxon>
        <taxon>Bacteria division WOR-3</taxon>
    </lineage>
</organism>
<protein>
    <submittedName>
        <fullName evidence="7">VWA domain-containing protein</fullName>
    </submittedName>
</protein>
<dbReference type="InterPro" id="IPR050768">
    <property type="entry name" value="UPF0353/GerABKA_families"/>
</dbReference>
<accession>A0A937XF54</accession>
<dbReference type="InterPro" id="IPR036465">
    <property type="entry name" value="vWFA_dom_sf"/>
</dbReference>
<dbReference type="PANTHER" id="PTHR22550">
    <property type="entry name" value="SPORE GERMINATION PROTEIN"/>
    <property type="match status" value="1"/>
</dbReference>
<evidence type="ECO:0000256" key="5">
    <source>
        <dbReference type="SAM" id="Phobius"/>
    </source>
</evidence>
<dbReference type="InterPro" id="IPR002035">
    <property type="entry name" value="VWF_A"/>
</dbReference>
<dbReference type="Pfam" id="PF13519">
    <property type="entry name" value="VWA_2"/>
    <property type="match status" value="1"/>
</dbReference>
<gene>
    <name evidence="7" type="ORF">FJY68_03655</name>
</gene>
<keyword evidence="2 5" id="KW-0812">Transmembrane</keyword>
<reference evidence="7" key="1">
    <citation type="submission" date="2019-03" db="EMBL/GenBank/DDBJ databases">
        <title>Lake Tanganyika Metagenome-Assembled Genomes (MAGs).</title>
        <authorList>
            <person name="Tran P."/>
        </authorList>
    </citation>
    <scope>NUCLEOTIDE SEQUENCE</scope>
    <source>
        <strain evidence="7">K_DeepCast_150m_m2_040</strain>
    </source>
</reference>
<dbReference type="PROSITE" id="PS50234">
    <property type="entry name" value="VWFA"/>
    <property type="match status" value="1"/>
</dbReference>
<feature type="domain" description="VWFA" evidence="6">
    <location>
        <begin position="91"/>
        <end position="277"/>
    </location>
</feature>